<protein>
    <submittedName>
        <fullName evidence="2">Uncharacterized protein</fullName>
    </submittedName>
</protein>
<evidence type="ECO:0000313" key="2">
    <source>
        <dbReference type="EMBL" id="KAK2074122.1"/>
    </source>
</evidence>
<dbReference type="Proteomes" id="UP001217918">
    <property type="component" value="Unassembled WGS sequence"/>
</dbReference>
<dbReference type="AlphaFoldDB" id="A0AAD9IC13"/>
<accession>A0AAD9IC13</accession>
<gene>
    <name evidence="2" type="ORF">P8C59_008352</name>
</gene>
<dbReference type="EMBL" id="JAQQPM010000007">
    <property type="protein sequence ID" value="KAK2074122.1"/>
    <property type="molecule type" value="Genomic_DNA"/>
</dbReference>
<evidence type="ECO:0000256" key="1">
    <source>
        <dbReference type="SAM" id="MobiDB-lite"/>
    </source>
</evidence>
<feature type="region of interest" description="Disordered" evidence="1">
    <location>
        <begin position="40"/>
        <end position="60"/>
    </location>
</feature>
<sequence length="95" mass="10595">MVQLANCPRPPSWGYLARGARLNTRMLTWFSPCIDKELGLPHRPTLSPETTDPYGPGNSRNLVQEWASKQDDGEYTVIQMDSADSMGEKAKAGRE</sequence>
<name>A0AAD9IC13_9PEZI</name>
<comment type="caution">
    <text evidence="2">The sequence shown here is derived from an EMBL/GenBank/DDBJ whole genome shotgun (WGS) entry which is preliminary data.</text>
</comment>
<organism evidence="2 3">
    <name type="scientific">Phyllachora maydis</name>
    <dbReference type="NCBI Taxonomy" id="1825666"/>
    <lineage>
        <taxon>Eukaryota</taxon>
        <taxon>Fungi</taxon>
        <taxon>Dikarya</taxon>
        <taxon>Ascomycota</taxon>
        <taxon>Pezizomycotina</taxon>
        <taxon>Sordariomycetes</taxon>
        <taxon>Sordariomycetidae</taxon>
        <taxon>Phyllachorales</taxon>
        <taxon>Phyllachoraceae</taxon>
        <taxon>Phyllachora</taxon>
    </lineage>
</organism>
<evidence type="ECO:0000313" key="3">
    <source>
        <dbReference type="Proteomes" id="UP001217918"/>
    </source>
</evidence>
<keyword evidence="3" id="KW-1185">Reference proteome</keyword>
<reference evidence="2" key="1">
    <citation type="journal article" date="2023" name="Mol. Plant Microbe Interact.">
        <title>Elucidating the Obligate Nature and Biological Capacity of an Invasive Fungal Corn Pathogen.</title>
        <authorList>
            <person name="MacCready J.S."/>
            <person name="Roggenkamp E.M."/>
            <person name="Gdanetz K."/>
            <person name="Chilvers M.I."/>
        </authorList>
    </citation>
    <scope>NUCLEOTIDE SEQUENCE</scope>
    <source>
        <strain evidence="2">PM02</strain>
    </source>
</reference>
<proteinExistence type="predicted"/>